<dbReference type="GO" id="GO:0005886">
    <property type="term" value="C:plasma membrane"/>
    <property type="evidence" value="ECO:0007669"/>
    <property type="project" value="UniProtKB-SubCell"/>
</dbReference>
<dbReference type="InterPro" id="IPR012823">
    <property type="entry name" value="Flagell_FliJ"/>
</dbReference>
<dbReference type="EMBL" id="LAZR01000004">
    <property type="protein sequence ID" value="KKO10715.1"/>
    <property type="molecule type" value="Genomic_DNA"/>
</dbReference>
<dbReference type="NCBIfam" id="TIGR02473">
    <property type="entry name" value="flagell_FliJ"/>
    <property type="match status" value="1"/>
</dbReference>
<feature type="region of interest" description="Disordered" evidence="10">
    <location>
        <begin position="126"/>
        <end position="148"/>
    </location>
</feature>
<dbReference type="AlphaFoldDB" id="A0A0F9W2Y6"/>
<dbReference type="GO" id="GO:0009288">
    <property type="term" value="C:bacterial-type flagellum"/>
    <property type="evidence" value="ECO:0007669"/>
    <property type="project" value="InterPro"/>
</dbReference>
<dbReference type="InterPro" id="IPR053716">
    <property type="entry name" value="Flag_assembly_chemotaxis_eff"/>
</dbReference>
<gene>
    <name evidence="11" type="ORF">LCGC14_0021980</name>
</gene>
<dbReference type="Pfam" id="PF02050">
    <property type="entry name" value="FliJ"/>
    <property type="match status" value="1"/>
</dbReference>
<keyword evidence="9" id="KW-0175">Coiled coil</keyword>
<evidence type="ECO:0000313" key="11">
    <source>
        <dbReference type="EMBL" id="KKO10715.1"/>
    </source>
</evidence>
<dbReference type="GO" id="GO:0003774">
    <property type="term" value="F:cytoskeletal motor activity"/>
    <property type="evidence" value="ECO:0007669"/>
    <property type="project" value="InterPro"/>
</dbReference>
<keyword evidence="5" id="KW-1005">Bacterial flagellum biogenesis</keyword>
<evidence type="ECO:0000256" key="1">
    <source>
        <dbReference type="ARBA" id="ARBA00004413"/>
    </source>
</evidence>
<keyword evidence="4" id="KW-0145">Chemotaxis</keyword>
<dbReference type="InterPro" id="IPR018006">
    <property type="entry name" value="Flag_FliJ_proteobac"/>
</dbReference>
<dbReference type="PANTHER" id="PTHR38786">
    <property type="entry name" value="FLAGELLAR FLIJ PROTEIN"/>
    <property type="match status" value="1"/>
</dbReference>
<comment type="subcellular location">
    <subcellularLocation>
        <location evidence="1">Cell membrane</location>
        <topology evidence="1">Peripheral membrane protein</topology>
        <orientation evidence="1">Cytoplasmic side</orientation>
    </subcellularLocation>
</comment>
<dbReference type="PIRSF" id="PIRSF019404">
    <property type="entry name" value="FliJ"/>
    <property type="match status" value="1"/>
</dbReference>
<evidence type="ECO:0000256" key="9">
    <source>
        <dbReference type="SAM" id="Coils"/>
    </source>
</evidence>
<keyword evidence="8" id="KW-1006">Bacterial flagellum protein export</keyword>
<protein>
    <recommendedName>
        <fullName evidence="12">Flagellar FliJ protein</fullName>
    </recommendedName>
</protein>
<keyword evidence="2" id="KW-0813">Transport</keyword>
<keyword evidence="7" id="KW-0472">Membrane</keyword>
<keyword evidence="3" id="KW-1003">Cell membrane</keyword>
<dbReference type="GO" id="GO:0044781">
    <property type="term" value="P:bacterial-type flagellum organization"/>
    <property type="evidence" value="ECO:0007669"/>
    <property type="project" value="UniProtKB-KW"/>
</dbReference>
<reference evidence="11" key="1">
    <citation type="journal article" date="2015" name="Nature">
        <title>Complex archaea that bridge the gap between prokaryotes and eukaryotes.</title>
        <authorList>
            <person name="Spang A."/>
            <person name="Saw J.H."/>
            <person name="Jorgensen S.L."/>
            <person name="Zaremba-Niedzwiedzka K."/>
            <person name="Martijn J."/>
            <person name="Lind A.E."/>
            <person name="van Eijk R."/>
            <person name="Schleper C."/>
            <person name="Guy L."/>
            <person name="Ettema T.J."/>
        </authorList>
    </citation>
    <scope>NUCLEOTIDE SEQUENCE</scope>
</reference>
<dbReference type="Gene3D" id="1.10.287.1700">
    <property type="match status" value="1"/>
</dbReference>
<organism evidence="11">
    <name type="scientific">marine sediment metagenome</name>
    <dbReference type="NCBI Taxonomy" id="412755"/>
    <lineage>
        <taxon>unclassified sequences</taxon>
        <taxon>metagenomes</taxon>
        <taxon>ecological metagenomes</taxon>
    </lineage>
</organism>
<proteinExistence type="predicted"/>
<dbReference type="InterPro" id="IPR052570">
    <property type="entry name" value="FliJ"/>
</dbReference>
<evidence type="ECO:0000256" key="10">
    <source>
        <dbReference type="SAM" id="MobiDB-lite"/>
    </source>
</evidence>
<name>A0A0F9W2Y6_9ZZZZ</name>
<evidence type="ECO:0000256" key="5">
    <source>
        <dbReference type="ARBA" id="ARBA00022795"/>
    </source>
</evidence>
<sequence length="148" mass="17767">MNRVKRMQPVIRLAELEADKAGQALAMLQQRIQAEDNKLSQLQSYQQDYRQQMQVSGKAGMTVDRLRLFDGFHQQLDRAINHQLELIRHMQQDQERVRDHWRKLDIRHKSLEKMIERLKRDAEVVQARNEQRNHDEFARRRPEGSGWS</sequence>
<evidence type="ECO:0000256" key="4">
    <source>
        <dbReference type="ARBA" id="ARBA00022500"/>
    </source>
</evidence>
<dbReference type="GO" id="GO:0006935">
    <property type="term" value="P:chemotaxis"/>
    <property type="evidence" value="ECO:0007669"/>
    <property type="project" value="UniProtKB-KW"/>
</dbReference>
<evidence type="ECO:0000256" key="2">
    <source>
        <dbReference type="ARBA" id="ARBA00022448"/>
    </source>
</evidence>
<feature type="coiled-coil region" evidence="9">
    <location>
        <begin position="11"/>
        <end position="45"/>
    </location>
</feature>
<evidence type="ECO:0000256" key="3">
    <source>
        <dbReference type="ARBA" id="ARBA00022475"/>
    </source>
</evidence>
<comment type="caution">
    <text evidence="11">The sequence shown here is derived from an EMBL/GenBank/DDBJ whole genome shotgun (WGS) entry which is preliminary data.</text>
</comment>
<evidence type="ECO:0000256" key="7">
    <source>
        <dbReference type="ARBA" id="ARBA00023136"/>
    </source>
</evidence>
<dbReference type="GO" id="GO:0015031">
    <property type="term" value="P:protein transport"/>
    <property type="evidence" value="ECO:0007669"/>
    <property type="project" value="UniProtKB-KW"/>
</dbReference>
<dbReference type="PANTHER" id="PTHR38786:SF1">
    <property type="entry name" value="FLAGELLAR FLIJ PROTEIN"/>
    <property type="match status" value="1"/>
</dbReference>
<accession>A0A0F9W2Y6</accession>
<dbReference type="GO" id="GO:0071973">
    <property type="term" value="P:bacterial-type flagellum-dependent cell motility"/>
    <property type="evidence" value="ECO:0007669"/>
    <property type="project" value="InterPro"/>
</dbReference>
<evidence type="ECO:0008006" key="12">
    <source>
        <dbReference type="Google" id="ProtNLM"/>
    </source>
</evidence>
<evidence type="ECO:0000256" key="8">
    <source>
        <dbReference type="ARBA" id="ARBA00023225"/>
    </source>
</evidence>
<evidence type="ECO:0000256" key="6">
    <source>
        <dbReference type="ARBA" id="ARBA00022927"/>
    </source>
</evidence>
<keyword evidence="6" id="KW-0653">Protein transport</keyword>